<protein>
    <submittedName>
        <fullName evidence="2">Coenzyme F420-0:L-glutamate ligase</fullName>
    </submittedName>
</protein>
<keyword evidence="3" id="KW-1185">Reference proteome</keyword>
<reference evidence="2 3" key="1">
    <citation type="submission" date="2024-01" db="EMBL/GenBank/DDBJ databases">
        <title>Complete genome sequence of Citroniella saccharovorans strain M6.X9, isolated from human fecal sample.</title>
        <authorList>
            <person name="Cheng G."/>
            <person name="Westerholm M."/>
            <person name="Schnurer A."/>
        </authorList>
    </citation>
    <scope>NUCLEOTIDE SEQUENCE [LARGE SCALE GENOMIC DNA]</scope>
    <source>
        <strain evidence="2 3">DSM 29873</strain>
    </source>
</reference>
<sequence length="394" mass="43971">MQRTIGTSAYGLRAPIIKSGDCLKDIVVESLDEAVKENSFKLREKDVLAITESLLARSQGNYASVDDITKDLNEKFDDEIAVVFPITSRNRFSVVLKAIANTKKKISIFLTYPQDEVGNRIIDTETLLKNKINTYKTTLTEEDYIKLVGGEYKHPFTGVDYIKFYKNFAINDNIKIYLTNDPLEVLKYSKSVLIANIHDRNYLKELYKEHGAEKIYGLDDILTSPVNGSGYNKDFGLYGSNMATENSIKLFPRNCQEFVEDLQKMIKDKFGVKIEVMVYGDGAFKDPVGKIWELADPVVSPGYTSGLVGTPNELKLKYIADTDLKDLSKDEALKAMKDKIAAKENSNKGQMNLGTTPRNLTDLLGSLADLISGSGDKGTPIVLIKGYFDNLATE</sequence>
<feature type="domain" description="Coenzyme F420:L-glutamate ligase-like" evidence="1">
    <location>
        <begin position="11"/>
        <end position="386"/>
    </location>
</feature>
<dbReference type="EMBL" id="JAYKOT010000003">
    <property type="protein sequence ID" value="MEB3429111.1"/>
    <property type="molecule type" value="Genomic_DNA"/>
</dbReference>
<evidence type="ECO:0000313" key="2">
    <source>
        <dbReference type="EMBL" id="MEB3429111.1"/>
    </source>
</evidence>
<evidence type="ECO:0000313" key="3">
    <source>
        <dbReference type="Proteomes" id="UP001357733"/>
    </source>
</evidence>
<evidence type="ECO:0000259" key="1">
    <source>
        <dbReference type="Pfam" id="PF01996"/>
    </source>
</evidence>
<gene>
    <name evidence="2" type="ORF">VLK81_03590</name>
</gene>
<dbReference type="Gene3D" id="3.30.1330.100">
    <property type="entry name" value="CofE-like"/>
    <property type="match status" value="1"/>
</dbReference>
<dbReference type="SUPFAM" id="SSF144010">
    <property type="entry name" value="CofE-like"/>
    <property type="match status" value="1"/>
</dbReference>
<organism evidence="2 3">
    <name type="scientific">Citroniella saccharovorans</name>
    <dbReference type="NCBI Taxonomy" id="2053367"/>
    <lineage>
        <taxon>Bacteria</taxon>
        <taxon>Bacillati</taxon>
        <taxon>Bacillota</taxon>
        <taxon>Tissierellia</taxon>
        <taxon>Tissierellales</taxon>
        <taxon>Peptoniphilaceae</taxon>
        <taxon>Citroniella</taxon>
    </lineage>
</organism>
<dbReference type="GO" id="GO:0016874">
    <property type="term" value="F:ligase activity"/>
    <property type="evidence" value="ECO:0007669"/>
    <property type="project" value="UniProtKB-KW"/>
</dbReference>
<name>A0AAW9MPW4_9FIRM</name>
<dbReference type="AlphaFoldDB" id="A0AAW9MPW4"/>
<dbReference type="RefSeq" id="WP_324619266.1">
    <property type="nucleotide sequence ID" value="NZ_JAYKOT010000003.1"/>
</dbReference>
<dbReference type="Pfam" id="PF01996">
    <property type="entry name" value="F420_ligase"/>
    <property type="match status" value="1"/>
</dbReference>
<accession>A0AAW9MPW4</accession>
<proteinExistence type="predicted"/>
<dbReference type="InterPro" id="IPR002847">
    <property type="entry name" value="F420-0_gamma-glut_ligase-dom"/>
</dbReference>
<keyword evidence="2" id="KW-0436">Ligase</keyword>
<comment type="caution">
    <text evidence="2">The sequence shown here is derived from an EMBL/GenBank/DDBJ whole genome shotgun (WGS) entry which is preliminary data.</text>
</comment>
<dbReference type="Proteomes" id="UP001357733">
    <property type="component" value="Unassembled WGS sequence"/>
</dbReference>